<dbReference type="Gene3D" id="1.10.287.130">
    <property type="match status" value="1"/>
</dbReference>
<dbReference type="GO" id="GO:0005886">
    <property type="term" value="C:plasma membrane"/>
    <property type="evidence" value="ECO:0007669"/>
    <property type="project" value="TreeGrafter"/>
</dbReference>
<dbReference type="InterPro" id="IPR003661">
    <property type="entry name" value="HisK_dim/P_dom"/>
</dbReference>
<comment type="subcellular location">
    <subcellularLocation>
        <location evidence="2">Membrane</location>
    </subcellularLocation>
</comment>
<dbReference type="PANTHER" id="PTHR45453:SF1">
    <property type="entry name" value="PHOSPHATE REGULON SENSOR PROTEIN PHOR"/>
    <property type="match status" value="1"/>
</dbReference>
<name>A0A0R1U1M3_9LACO</name>
<evidence type="ECO:0000313" key="11">
    <source>
        <dbReference type="Proteomes" id="UP000051324"/>
    </source>
</evidence>
<dbReference type="AlphaFoldDB" id="A0A0R1U1M3"/>
<evidence type="ECO:0000256" key="3">
    <source>
        <dbReference type="ARBA" id="ARBA00012438"/>
    </source>
</evidence>
<evidence type="ECO:0000256" key="7">
    <source>
        <dbReference type="ARBA" id="ARBA00023012"/>
    </source>
</evidence>
<dbReference type="OrthoDB" id="9813151at2"/>
<reference evidence="10 11" key="1">
    <citation type="journal article" date="2015" name="Genome Announc.">
        <title>Expanding the biotechnology potential of lactobacilli through comparative genomics of 213 strains and associated genera.</title>
        <authorList>
            <person name="Sun Z."/>
            <person name="Harris H.M."/>
            <person name="McCann A."/>
            <person name="Guo C."/>
            <person name="Argimon S."/>
            <person name="Zhang W."/>
            <person name="Yang X."/>
            <person name="Jeffery I.B."/>
            <person name="Cooney J.C."/>
            <person name="Kagawa T.F."/>
            <person name="Liu W."/>
            <person name="Song Y."/>
            <person name="Salvetti E."/>
            <person name="Wrobel A."/>
            <person name="Rasinkangas P."/>
            <person name="Parkhill J."/>
            <person name="Rea M.C."/>
            <person name="O'Sullivan O."/>
            <person name="Ritari J."/>
            <person name="Douillard F.P."/>
            <person name="Paul Ross R."/>
            <person name="Yang R."/>
            <person name="Briner A.E."/>
            <person name="Felis G.E."/>
            <person name="de Vos W.M."/>
            <person name="Barrangou R."/>
            <person name="Klaenhammer T.R."/>
            <person name="Caufield P.W."/>
            <person name="Cui Y."/>
            <person name="Zhang H."/>
            <person name="O'Toole P.W."/>
        </authorList>
    </citation>
    <scope>NUCLEOTIDE SEQUENCE [LARGE SCALE GENOMIC DNA]</scope>
    <source>
        <strain evidence="10 11">DSM 16634</strain>
    </source>
</reference>
<keyword evidence="8" id="KW-0472">Membrane</keyword>
<dbReference type="SUPFAM" id="SSF47384">
    <property type="entry name" value="Homodimeric domain of signal transducing histidine kinase"/>
    <property type="match status" value="1"/>
</dbReference>
<sequence length="410" mass="46022">MFKKLRLRFLLIAAGAILLILASTLGIINSARYFQTQQQITRVLTVLSANNGRFPSLEKTSKDLGNKLSDDDLRSFRYYSATVDAQTKDIQLNTENVANITDKEAIARIRKIVKSGKKQGAFSEGRSQYSYLVTKNKAGNKVIVVLDVTAYQQSFQDLLSISVMLAILGFIFFMAIVVGLSSLMIKPFVENYEKQRRFITNAGHELKTPLAIIAANNELIEMVAGESEWTKSTDDQVKRLTKLIDRLVSLARLEEQPDMVLKEVDFSAITQDAAADFKSVIVKDGKTLELDIQPDISVKAEEKALFEMVSILTDNANKYCDQNGTVKVQLDTVGHTRKRGRLQISNTYAAGEDVDYSRFFERFYREDESHNSQKKGYGIGLSMAQSIVKAFKGQINISYKNKVITFTVII</sequence>
<dbReference type="Proteomes" id="UP000051324">
    <property type="component" value="Unassembled WGS sequence"/>
</dbReference>
<evidence type="ECO:0000256" key="2">
    <source>
        <dbReference type="ARBA" id="ARBA00004370"/>
    </source>
</evidence>
<gene>
    <name evidence="10" type="ORF">FC32_GL000139</name>
</gene>
<evidence type="ECO:0000256" key="8">
    <source>
        <dbReference type="SAM" id="Phobius"/>
    </source>
</evidence>
<dbReference type="GO" id="GO:0000155">
    <property type="term" value="F:phosphorelay sensor kinase activity"/>
    <property type="evidence" value="ECO:0007669"/>
    <property type="project" value="InterPro"/>
</dbReference>
<evidence type="ECO:0000256" key="6">
    <source>
        <dbReference type="ARBA" id="ARBA00022777"/>
    </source>
</evidence>
<dbReference type="EMBL" id="AZFT01000043">
    <property type="protein sequence ID" value="KRL85096.1"/>
    <property type="molecule type" value="Genomic_DNA"/>
</dbReference>
<keyword evidence="6 10" id="KW-0418">Kinase</keyword>
<comment type="catalytic activity">
    <reaction evidence="1">
        <text>ATP + protein L-histidine = ADP + protein N-phospho-L-histidine.</text>
        <dbReference type="EC" id="2.7.13.3"/>
    </reaction>
</comment>
<dbReference type="Gene3D" id="3.30.565.10">
    <property type="entry name" value="Histidine kinase-like ATPase, C-terminal domain"/>
    <property type="match status" value="1"/>
</dbReference>
<keyword evidence="4" id="KW-0597">Phosphoprotein</keyword>
<evidence type="ECO:0000313" key="10">
    <source>
        <dbReference type="EMBL" id="KRL85096.1"/>
    </source>
</evidence>
<dbReference type="InterPro" id="IPR036890">
    <property type="entry name" value="HATPase_C_sf"/>
</dbReference>
<keyword evidence="7" id="KW-0902">Two-component regulatory system</keyword>
<dbReference type="EC" id="2.7.13.3" evidence="3"/>
<comment type="caution">
    <text evidence="10">The sequence shown here is derived from an EMBL/GenBank/DDBJ whole genome shotgun (WGS) entry which is preliminary data.</text>
</comment>
<dbReference type="SMART" id="SM00388">
    <property type="entry name" value="HisKA"/>
    <property type="match status" value="1"/>
</dbReference>
<dbReference type="Pfam" id="PF00512">
    <property type="entry name" value="HisKA"/>
    <property type="match status" value="1"/>
</dbReference>
<dbReference type="PANTHER" id="PTHR45453">
    <property type="entry name" value="PHOSPHATE REGULON SENSOR PROTEIN PHOR"/>
    <property type="match status" value="1"/>
</dbReference>
<proteinExistence type="predicted"/>
<dbReference type="PROSITE" id="PS50109">
    <property type="entry name" value="HIS_KIN"/>
    <property type="match status" value="1"/>
</dbReference>
<dbReference type="SMART" id="SM00387">
    <property type="entry name" value="HATPase_c"/>
    <property type="match status" value="1"/>
</dbReference>
<organism evidence="10 11">
    <name type="scientific">Ligilactobacillus apodemi DSM 16634 = JCM 16172</name>
    <dbReference type="NCBI Taxonomy" id="1423724"/>
    <lineage>
        <taxon>Bacteria</taxon>
        <taxon>Bacillati</taxon>
        <taxon>Bacillota</taxon>
        <taxon>Bacilli</taxon>
        <taxon>Lactobacillales</taxon>
        <taxon>Lactobacillaceae</taxon>
        <taxon>Ligilactobacillus</taxon>
    </lineage>
</organism>
<dbReference type="InterPro" id="IPR005467">
    <property type="entry name" value="His_kinase_dom"/>
</dbReference>
<protein>
    <recommendedName>
        <fullName evidence="3">histidine kinase</fullName>
        <ecNumber evidence="3">2.7.13.3</ecNumber>
    </recommendedName>
</protein>
<accession>A0A0R1U1M3</accession>
<dbReference type="InterPro" id="IPR050351">
    <property type="entry name" value="BphY/WalK/GraS-like"/>
</dbReference>
<evidence type="ECO:0000256" key="4">
    <source>
        <dbReference type="ARBA" id="ARBA00022553"/>
    </source>
</evidence>
<dbReference type="InterPro" id="IPR003594">
    <property type="entry name" value="HATPase_dom"/>
</dbReference>
<keyword evidence="11" id="KW-1185">Reference proteome</keyword>
<dbReference type="CDD" id="cd00082">
    <property type="entry name" value="HisKA"/>
    <property type="match status" value="1"/>
</dbReference>
<evidence type="ECO:0000256" key="1">
    <source>
        <dbReference type="ARBA" id="ARBA00000085"/>
    </source>
</evidence>
<keyword evidence="8" id="KW-0812">Transmembrane</keyword>
<evidence type="ECO:0000256" key="5">
    <source>
        <dbReference type="ARBA" id="ARBA00022679"/>
    </source>
</evidence>
<keyword evidence="8" id="KW-1133">Transmembrane helix</keyword>
<keyword evidence="5" id="KW-0808">Transferase</keyword>
<dbReference type="RefSeq" id="WP_025087552.1">
    <property type="nucleotide sequence ID" value="NZ_AZFT01000043.1"/>
</dbReference>
<feature type="transmembrane region" description="Helical" evidence="8">
    <location>
        <begin position="158"/>
        <end position="185"/>
    </location>
</feature>
<dbReference type="PATRIC" id="fig|1423724.4.peg.147"/>
<dbReference type="SUPFAM" id="SSF55874">
    <property type="entry name" value="ATPase domain of HSP90 chaperone/DNA topoisomerase II/histidine kinase"/>
    <property type="match status" value="1"/>
</dbReference>
<dbReference type="GO" id="GO:0016036">
    <property type="term" value="P:cellular response to phosphate starvation"/>
    <property type="evidence" value="ECO:0007669"/>
    <property type="project" value="TreeGrafter"/>
</dbReference>
<dbReference type="eggNOG" id="COG0642">
    <property type="taxonomic scope" value="Bacteria"/>
</dbReference>
<dbReference type="Pfam" id="PF02518">
    <property type="entry name" value="HATPase_c"/>
    <property type="match status" value="1"/>
</dbReference>
<evidence type="ECO:0000259" key="9">
    <source>
        <dbReference type="PROSITE" id="PS50109"/>
    </source>
</evidence>
<feature type="domain" description="Histidine kinase" evidence="9">
    <location>
        <begin position="201"/>
        <end position="410"/>
    </location>
</feature>
<dbReference type="InterPro" id="IPR036097">
    <property type="entry name" value="HisK_dim/P_sf"/>
</dbReference>
<dbReference type="STRING" id="1423724.FC32_GL000139"/>
<dbReference type="GO" id="GO:0004721">
    <property type="term" value="F:phosphoprotein phosphatase activity"/>
    <property type="evidence" value="ECO:0007669"/>
    <property type="project" value="TreeGrafter"/>
</dbReference>